<keyword evidence="2" id="KW-1185">Reference proteome</keyword>
<dbReference type="Proteomes" id="UP000218689">
    <property type="component" value="Unassembled WGS sequence"/>
</dbReference>
<evidence type="ECO:0000313" key="1">
    <source>
        <dbReference type="EMBL" id="GAX48369.1"/>
    </source>
</evidence>
<name>A0A224X2S7_9LACT</name>
<organism evidence="1 2">
    <name type="scientific">Pseudolactococcus reticulitermitis</name>
    <dbReference type="NCBI Taxonomy" id="2025039"/>
    <lineage>
        <taxon>Bacteria</taxon>
        <taxon>Bacillati</taxon>
        <taxon>Bacillota</taxon>
        <taxon>Bacilli</taxon>
        <taxon>Lactobacillales</taxon>
        <taxon>Streptococcaceae</taxon>
        <taxon>Pseudolactococcus</taxon>
    </lineage>
</organism>
<protein>
    <submittedName>
        <fullName evidence="1">Uncharacterized protein</fullName>
    </submittedName>
</protein>
<dbReference type="EMBL" id="BEDT01000006">
    <property type="protein sequence ID" value="GAX48369.1"/>
    <property type="molecule type" value="Genomic_DNA"/>
</dbReference>
<proteinExistence type="predicted"/>
<sequence length="160" mass="17863">MKGVKLKKDQYKTVSYNQAEKMTVDSMNGVEGRIARFEYYFRPAESAIAGVVAGVTTAKAIKATGKVPYGTKGSTRPELYKDGHSIEVKNYDVQTNSGRNNLVNNVSGQIKNRVDNLPLGTNQTILVDIRGQNVTNDVLKEIRQRILEKTKVDVEIIFKR</sequence>
<comment type="caution">
    <text evidence="1">The sequence shown here is derived from an EMBL/GenBank/DDBJ whole genome shotgun (WGS) entry which is preliminary data.</text>
</comment>
<evidence type="ECO:0000313" key="2">
    <source>
        <dbReference type="Proteomes" id="UP000218689"/>
    </source>
</evidence>
<reference evidence="2" key="1">
    <citation type="submission" date="2017-08" db="EMBL/GenBank/DDBJ databases">
        <title>Draft genome sequence of Lactococcus sp. strain Rs-Y01, isolated from the gut of the lower termite Reticulitermes speratus.</title>
        <authorList>
            <person name="Ohkuma M."/>
            <person name="Yuki M."/>
        </authorList>
    </citation>
    <scope>NUCLEOTIDE SEQUENCE [LARGE SCALE GENOMIC DNA]</scope>
    <source>
        <strain evidence="2">Rs-Y01</strain>
    </source>
</reference>
<accession>A0A224X2S7</accession>
<gene>
    <name evidence="1" type="ORF">RsY01_1991</name>
</gene>
<dbReference type="AlphaFoldDB" id="A0A224X2S7"/>